<keyword evidence="2" id="KW-1185">Reference proteome</keyword>
<reference evidence="1" key="2">
    <citation type="journal article" date="2020" name="Nat. Commun.">
        <title>Large-scale genome sequencing of mycorrhizal fungi provides insights into the early evolution of symbiotic traits.</title>
        <authorList>
            <person name="Miyauchi S."/>
            <person name="Kiss E."/>
            <person name="Kuo A."/>
            <person name="Drula E."/>
            <person name="Kohler A."/>
            <person name="Sanchez-Garcia M."/>
            <person name="Morin E."/>
            <person name="Andreopoulos B."/>
            <person name="Barry K.W."/>
            <person name="Bonito G."/>
            <person name="Buee M."/>
            <person name="Carver A."/>
            <person name="Chen C."/>
            <person name="Cichocki N."/>
            <person name="Clum A."/>
            <person name="Culley D."/>
            <person name="Crous P.W."/>
            <person name="Fauchery L."/>
            <person name="Girlanda M."/>
            <person name="Hayes R.D."/>
            <person name="Keri Z."/>
            <person name="LaButti K."/>
            <person name="Lipzen A."/>
            <person name="Lombard V."/>
            <person name="Magnuson J."/>
            <person name="Maillard F."/>
            <person name="Murat C."/>
            <person name="Nolan M."/>
            <person name="Ohm R.A."/>
            <person name="Pangilinan J."/>
            <person name="Pereira M.F."/>
            <person name="Perotto S."/>
            <person name="Peter M."/>
            <person name="Pfister S."/>
            <person name="Riley R."/>
            <person name="Sitrit Y."/>
            <person name="Stielow J.B."/>
            <person name="Szollosi G."/>
            <person name="Zifcakova L."/>
            <person name="Stursova M."/>
            <person name="Spatafora J.W."/>
            <person name="Tedersoo L."/>
            <person name="Vaario L.M."/>
            <person name="Yamada A."/>
            <person name="Yan M."/>
            <person name="Wang P."/>
            <person name="Xu J."/>
            <person name="Bruns T."/>
            <person name="Baldrian P."/>
            <person name="Vilgalys R."/>
            <person name="Dunand C."/>
            <person name="Henrissat B."/>
            <person name="Grigoriev I.V."/>
            <person name="Hibbett D."/>
            <person name="Nagy L.G."/>
            <person name="Martin F.M."/>
        </authorList>
    </citation>
    <scope>NUCLEOTIDE SEQUENCE</scope>
    <source>
        <strain evidence="1">Prilba</strain>
    </source>
</reference>
<feature type="non-terminal residue" evidence="1">
    <location>
        <position position="1"/>
    </location>
</feature>
<organism evidence="1 2">
    <name type="scientific">Russula ochroleuca</name>
    <dbReference type="NCBI Taxonomy" id="152965"/>
    <lineage>
        <taxon>Eukaryota</taxon>
        <taxon>Fungi</taxon>
        <taxon>Dikarya</taxon>
        <taxon>Basidiomycota</taxon>
        <taxon>Agaricomycotina</taxon>
        <taxon>Agaricomycetes</taxon>
        <taxon>Russulales</taxon>
        <taxon>Russulaceae</taxon>
        <taxon>Russula</taxon>
    </lineage>
</organism>
<dbReference type="OrthoDB" id="3269405at2759"/>
<proteinExistence type="predicted"/>
<sequence>LLIDGYMSQSFGPNSAEDYLHHLLKIDQSGLNQSCQTLPRPDGLGVLFAIRTLREKLSTTPFTEDRDGRPLWLLDYSIVRTGTVIPQARWSPDNATDYRNHVTEAILQMPIFFMQKNGIIGLSLDDAINGRCQTLRDARMLAHLGGKTTTHIRIGWPGYNEFKRQVQIRDETPAKNPITIGKFAHHIGRSIEAFLRVSLLCNLCGINPIDIRIIGAIHVSAGSWMPILQLCDVWIF</sequence>
<gene>
    <name evidence="1" type="ORF">DFH94DRAFT_631963</name>
</gene>
<dbReference type="EMBL" id="WHVB01000009">
    <property type="protein sequence ID" value="KAF8479780.1"/>
    <property type="molecule type" value="Genomic_DNA"/>
</dbReference>
<protein>
    <submittedName>
        <fullName evidence="1">Uncharacterized protein</fullName>
    </submittedName>
</protein>
<dbReference type="Proteomes" id="UP000759537">
    <property type="component" value="Unassembled WGS sequence"/>
</dbReference>
<reference evidence="1" key="1">
    <citation type="submission" date="2019-10" db="EMBL/GenBank/DDBJ databases">
        <authorList>
            <consortium name="DOE Joint Genome Institute"/>
            <person name="Kuo A."/>
            <person name="Miyauchi S."/>
            <person name="Kiss E."/>
            <person name="Drula E."/>
            <person name="Kohler A."/>
            <person name="Sanchez-Garcia M."/>
            <person name="Andreopoulos B."/>
            <person name="Barry K.W."/>
            <person name="Bonito G."/>
            <person name="Buee M."/>
            <person name="Carver A."/>
            <person name="Chen C."/>
            <person name="Cichocki N."/>
            <person name="Clum A."/>
            <person name="Culley D."/>
            <person name="Crous P.W."/>
            <person name="Fauchery L."/>
            <person name="Girlanda M."/>
            <person name="Hayes R."/>
            <person name="Keri Z."/>
            <person name="LaButti K."/>
            <person name="Lipzen A."/>
            <person name="Lombard V."/>
            <person name="Magnuson J."/>
            <person name="Maillard F."/>
            <person name="Morin E."/>
            <person name="Murat C."/>
            <person name="Nolan M."/>
            <person name="Ohm R."/>
            <person name="Pangilinan J."/>
            <person name="Pereira M."/>
            <person name="Perotto S."/>
            <person name="Peter M."/>
            <person name="Riley R."/>
            <person name="Sitrit Y."/>
            <person name="Stielow B."/>
            <person name="Szollosi G."/>
            <person name="Zifcakova L."/>
            <person name="Stursova M."/>
            <person name="Spatafora J.W."/>
            <person name="Tedersoo L."/>
            <person name="Vaario L.-M."/>
            <person name="Yamada A."/>
            <person name="Yan M."/>
            <person name="Wang P."/>
            <person name="Xu J."/>
            <person name="Bruns T."/>
            <person name="Baldrian P."/>
            <person name="Vilgalys R."/>
            <person name="Henrissat B."/>
            <person name="Grigoriev I.V."/>
            <person name="Hibbett D."/>
            <person name="Nagy L.G."/>
            <person name="Martin F.M."/>
        </authorList>
    </citation>
    <scope>NUCLEOTIDE SEQUENCE</scope>
    <source>
        <strain evidence="1">Prilba</strain>
    </source>
</reference>
<evidence type="ECO:0000313" key="1">
    <source>
        <dbReference type="EMBL" id="KAF8479780.1"/>
    </source>
</evidence>
<name>A0A9P5MVP3_9AGAM</name>
<dbReference type="AlphaFoldDB" id="A0A9P5MVP3"/>
<comment type="caution">
    <text evidence="1">The sequence shown here is derived from an EMBL/GenBank/DDBJ whole genome shotgun (WGS) entry which is preliminary data.</text>
</comment>
<accession>A0A9P5MVP3</accession>
<evidence type="ECO:0000313" key="2">
    <source>
        <dbReference type="Proteomes" id="UP000759537"/>
    </source>
</evidence>